<feature type="chain" id="PRO_5035421979" description="Secreted protein" evidence="1">
    <location>
        <begin position="37"/>
        <end position="90"/>
    </location>
</feature>
<dbReference type="EMBL" id="JAGPXF010000005">
    <property type="protein sequence ID" value="KAH7241699.1"/>
    <property type="molecule type" value="Genomic_DNA"/>
</dbReference>
<organism evidence="2 3">
    <name type="scientific">Fusarium tricinctum</name>
    <dbReference type="NCBI Taxonomy" id="61284"/>
    <lineage>
        <taxon>Eukaryota</taxon>
        <taxon>Fungi</taxon>
        <taxon>Dikarya</taxon>
        <taxon>Ascomycota</taxon>
        <taxon>Pezizomycotina</taxon>
        <taxon>Sordariomycetes</taxon>
        <taxon>Hypocreomycetidae</taxon>
        <taxon>Hypocreales</taxon>
        <taxon>Nectriaceae</taxon>
        <taxon>Fusarium</taxon>
        <taxon>Fusarium tricinctum species complex</taxon>
    </lineage>
</organism>
<dbReference type="AlphaFoldDB" id="A0A8K0RVA8"/>
<accession>A0A8K0RVA8</accession>
<keyword evidence="3" id="KW-1185">Reference proteome</keyword>
<proteinExistence type="predicted"/>
<keyword evidence="1" id="KW-0732">Signal</keyword>
<evidence type="ECO:0000256" key="1">
    <source>
        <dbReference type="SAM" id="SignalP"/>
    </source>
</evidence>
<protein>
    <recommendedName>
        <fullName evidence="4">Secreted protein</fullName>
    </recommendedName>
</protein>
<comment type="caution">
    <text evidence="2">The sequence shown here is derived from an EMBL/GenBank/DDBJ whole genome shotgun (WGS) entry which is preliminary data.</text>
</comment>
<sequence>MSWSFEICRPVPWKVFMAQYALQLLLLTNTAHSWNAEKICIDRPACWLRSAYPGSGKIACRQGSKTTRYIGGCHSIVYVKYSSIGLVDRG</sequence>
<reference evidence="2" key="1">
    <citation type="journal article" date="2021" name="Nat. Commun.">
        <title>Genetic determinants of endophytism in the Arabidopsis root mycobiome.</title>
        <authorList>
            <person name="Mesny F."/>
            <person name="Miyauchi S."/>
            <person name="Thiergart T."/>
            <person name="Pickel B."/>
            <person name="Atanasova L."/>
            <person name="Karlsson M."/>
            <person name="Huettel B."/>
            <person name="Barry K.W."/>
            <person name="Haridas S."/>
            <person name="Chen C."/>
            <person name="Bauer D."/>
            <person name="Andreopoulos W."/>
            <person name="Pangilinan J."/>
            <person name="LaButti K."/>
            <person name="Riley R."/>
            <person name="Lipzen A."/>
            <person name="Clum A."/>
            <person name="Drula E."/>
            <person name="Henrissat B."/>
            <person name="Kohler A."/>
            <person name="Grigoriev I.V."/>
            <person name="Martin F.M."/>
            <person name="Hacquard S."/>
        </authorList>
    </citation>
    <scope>NUCLEOTIDE SEQUENCE</scope>
    <source>
        <strain evidence="2">MPI-SDFR-AT-0068</strain>
    </source>
</reference>
<feature type="signal peptide" evidence="1">
    <location>
        <begin position="1"/>
        <end position="36"/>
    </location>
</feature>
<evidence type="ECO:0000313" key="3">
    <source>
        <dbReference type="Proteomes" id="UP000813427"/>
    </source>
</evidence>
<evidence type="ECO:0008006" key="4">
    <source>
        <dbReference type="Google" id="ProtNLM"/>
    </source>
</evidence>
<name>A0A8K0RVA8_9HYPO</name>
<dbReference type="Proteomes" id="UP000813427">
    <property type="component" value="Unassembled WGS sequence"/>
</dbReference>
<evidence type="ECO:0000313" key="2">
    <source>
        <dbReference type="EMBL" id="KAH7241699.1"/>
    </source>
</evidence>
<gene>
    <name evidence="2" type="ORF">BKA59DRAFT_479102</name>
</gene>